<dbReference type="Proteomes" id="UP000554342">
    <property type="component" value="Unassembled WGS sequence"/>
</dbReference>
<proteinExistence type="predicted"/>
<organism evidence="3 4">
    <name type="scientific">Stakelama sediminis</name>
    <dbReference type="NCBI Taxonomy" id="463200"/>
    <lineage>
        <taxon>Bacteria</taxon>
        <taxon>Pseudomonadati</taxon>
        <taxon>Pseudomonadota</taxon>
        <taxon>Alphaproteobacteria</taxon>
        <taxon>Sphingomonadales</taxon>
        <taxon>Sphingomonadaceae</taxon>
        <taxon>Stakelama</taxon>
    </lineage>
</organism>
<keyword evidence="3" id="KW-0282">Flagellum</keyword>
<dbReference type="InterPro" id="IPR017585">
    <property type="entry name" value="SAF_FlgA"/>
</dbReference>
<dbReference type="Gene3D" id="2.30.30.760">
    <property type="match status" value="1"/>
</dbReference>
<sequence length="175" mass="18087">MLRLLVPALLIAAPAAAQAGQFQDTKVLDTAVEQFTGKAIGDVGGARAAVDARLKLASCALPQLSWRGSFHDAVVVRCMSPQWRIYVPVNVAPQAPAATPVAAAAPAAKPEKVIKRGDPVTIEASARGFSITRDGIAMADAVKGARLPVKVGERQPPIQAVAVGPGQVTLPGWAE</sequence>
<feature type="domain" description="Flagella basal body P-ring formation protein FlgA SAF" evidence="2">
    <location>
        <begin position="109"/>
        <end position="169"/>
    </location>
</feature>
<accession>A0A840YWU1</accession>
<feature type="signal peptide" evidence="1">
    <location>
        <begin position="1"/>
        <end position="19"/>
    </location>
</feature>
<dbReference type="Pfam" id="PF13144">
    <property type="entry name" value="ChapFlgA"/>
    <property type="match status" value="1"/>
</dbReference>
<evidence type="ECO:0000259" key="2">
    <source>
        <dbReference type="Pfam" id="PF13144"/>
    </source>
</evidence>
<evidence type="ECO:0000256" key="1">
    <source>
        <dbReference type="SAM" id="SignalP"/>
    </source>
</evidence>
<dbReference type="RefSeq" id="WP_184001709.1">
    <property type="nucleotide sequence ID" value="NZ_BAABIF010000004.1"/>
</dbReference>
<name>A0A840YWU1_9SPHN</name>
<dbReference type="EMBL" id="JACIJI010000001">
    <property type="protein sequence ID" value="MBB5718019.1"/>
    <property type="molecule type" value="Genomic_DNA"/>
</dbReference>
<keyword evidence="1" id="KW-0732">Signal</keyword>
<dbReference type="AlphaFoldDB" id="A0A840YWU1"/>
<protein>
    <submittedName>
        <fullName evidence="3">Flagella basal body P-ring formation protein FlgA</fullName>
    </submittedName>
</protein>
<keyword evidence="3" id="KW-0969">Cilium</keyword>
<comment type="caution">
    <text evidence="3">The sequence shown here is derived from an EMBL/GenBank/DDBJ whole genome shotgun (WGS) entry which is preliminary data.</text>
</comment>
<evidence type="ECO:0000313" key="4">
    <source>
        <dbReference type="Proteomes" id="UP000554342"/>
    </source>
</evidence>
<evidence type="ECO:0000313" key="3">
    <source>
        <dbReference type="EMBL" id="MBB5718019.1"/>
    </source>
</evidence>
<keyword evidence="3" id="KW-0966">Cell projection</keyword>
<gene>
    <name evidence="3" type="ORF">FHR23_000926</name>
</gene>
<keyword evidence="4" id="KW-1185">Reference proteome</keyword>
<reference evidence="3 4" key="1">
    <citation type="submission" date="2020-08" db="EMBL/GenBank/DDBJ databases">
        <title>Genomic Encyclopedia of Type Strains, Phase IV (KMG-IV): sequencing the most valuable type-strain genomes for metagenomic binning, comparative biology and taxonomic classification.</title>
        <authorList>
            <person name="Goeker M."/>
        </authorList>
    </citation>
    <scope>NUCLEOTIDE SEQUENCE [LARGE SCALE GENOMIC DNA]</scope>
    <source>
        <strain evidence="3 4">DSM 27203</strain>
    </source>
</reference>
<feature type="chain" id="PRO_5032459134" evidence="1">
    <location>
        <begin position="20"/>
        <end position="175"/>
    </location>
</feature>